<evidence type="ECO:0000256" key="1">
    <source>
        <dbReference type="SAM" id="MobiDB-lite"/>
    </source>
</evidence>
<evidence type="ECO:0000313" key="3">
    <source>
        <dbReference type="EMBL" id="MDC3982634.1"/>
    </source>
</evidence>
<evidence type="ECO:0000313" key="4">
    <source>
        <dbReference type="Proteomes" id="UP001151081"/>
    </source>
</evidence>
<protein>
    <submittedName>
        <fullName evidence="3">DUF2169 domain-containing protein</fullName>
    </submittedName>
</protein>
<feature type="region of interest" description="Disordered" evidence="1">
    <location>
        <begin position="373"/>
        <end position="407"/>
    </location>
</feature>
<gene>
    <name evidence="3" type="ORF">KEG57_19115</name>
</gene>
<dbReference type="Proteomes" id="UP001151081">
    <property type="component" value="Unassembled WGS sequence"/>
</dbReference>
<keyword evidence="4" id="KW-1185">Reference proteome</keyword>
<feature type="compositionally biased region" description="Polar residues" evidence="1">
    <location>
        <begin position="379"/>
        <end position="403"/>
    </location>
</feature>
<proteinExistence type="predicted"/>
<dbReference type="InterPro" id="IPR018683">
    <property type="entry name" value="DUF2169"/>
</dbReference>
<feature type="compositionally biased region" description="Pro residues" evidence="1">
    <location>
        <begin position="437"/>
        <end position="448"/>
    </location>
</feature>
<name>A0A9X3X2Q4_9BACT</name>
<dbReference type="Pfam" id="PF09937">
    <property type="entry name" value="DUF2169"/>
    <property type="match status" value="1"/>
</dbReference>
<feature type="domain" description="DUF2169" evidence="2">
    <location>
        <begin position="37"/>
        <end position="300"/>
    </location>
</feature>
<comment type="caution">
    <text evidence="3">The sequence shown here is derived from an EMBL/GenBank/DDBJ whole genome shotgun (WGS) entry which is preliminary data.</text>
</comment>
<dbReference type="EMBL" id="JAGTJJ010000009">
    <property type="protein sequence ID" value="MDC3982634.1"/>
    <property type="molecule type" value="Genomic_DNA"/>
</dbReference>
<evidence type="ECO:0000259" key="2">
    <source>
        <dbReference type="Pfam" id="PF09937"/>
    </source>
</evidence>
<dbReference type="AlphaFoldDB" id="A0A9X3X2Q4"/>
<feature type="region of interest" description="Disordered" evidence="1">
    <location>
        <begin position="429"/>
        <end position="468"/>
    </location>
</feature>
<accession>A0A9X3X2Q4</accession>
<sequence length="634" mass="68464">MDGKPPLMLRSAHLPAVPEPQHESTTASTAVAWRFEGQLHVTVIAKATFTFAPDAPMSRTEPQEILRSDVHHGNNPARSVRFTSDLAPYLARADVLFTGHAYAPEGNPVQALPVRVAIFDDDRLLLDKRLLIRAPRGLQRMPMVYERSTRGMDGQENPFGLEPPTDEQEPYILDPTEPHRPAGFGPIGRAWPIRKRLLGSVPRHVLDGPIAEIPEGFNWSYFQAAPLDQRIDWLRGDEWLVLEGLHPALPRFRTRLPGLRGAARVFGLSAFGVPDGQPLDLHLDTVRIDGDEQRCTVVCRRSFPIASEAALSALRIVAAVQMTGEESISRIEPTPSRNRAGCVGATQPTTTLALSSDAAAAAKHLPLLPFVPPPVPSGAPTSGTGAALGQNSVPREQAPSTGTLALVPEENEAAATRSVMPFRAAAPSPPIIEHVSSPPPPAPTPVEPPIEQGQTAAAPAPPPMIGPLAGSEMVARTAVLPEPPQSSTESKDLPLEKCAAIAAAIACHRAETTEILRENGLGPMEWAALERRWMDAIRTETSKGKPGLLRRFDAAYVDQIEKERGPIQASEYARLTLASEQGAIAEALSALSLPQGAAMRIERVWVERLAQDRALRKHVRDALKGLQREGTDAS</sequence>
<reference evidence="3 4" key="1">
    <citation type="submission" date="2021-04" db="EMBL/GenBank/DDBJ databases">
        <title>Genome analysis of Polyangium sp.</title>
        <authorList>
            <person name="Li Y."/>
            <person name="Wang J."/>
        </authorList>
    </citation>
    <scope>NUCLEOTIDE SEQUENCE [LARGE SCALE GENOMIC DNA]</scope>
    <source>
        <strain evidence="3 4">SDU14</strain>
    </source>
</reference>
<organism evidence="3 4">
    <name type="scientific">Polyangium jinanense</name>
    <dbReference type="NCBI Taxonomy" id="2829994"/>
    <lineage>
        <taxon>Bacteria</taxon>
        <taxon>Pseudomonadati</taxon>
        <taxon>Myxococcota</taxon>
        <taxon>Polyangia</taxon>
        <taxon>Polyangiales</taxon>
        <taxon>Polyangiaceae</taxon>
        <taxon>Polyangium</taxon>
    </lineage>
</organism>
<dbReference type="RefSeq" id="WP_272422502.1">
    <property type="nucleotide sequence ID" value="NZ_JAGTJJ010000009.1"/>
</dbReference>